<gene>
    <name evidence="5" type="ordered locus">Nther_2393</name>
</gene>
<reference evidence="5 6" key="1">
    <citation type="submission" date="2008-04" db="EMBL/GenBank/DDBJ databases">
        <title>Complete sequence of chromosome of Natranaerobius thermophilus JW/NM-WN-LF.</title>
        <authorList>
            <consortium name="US DOE Joint Genome Institute"/>
            <person name="Copeland A."/>
            <person name="Lucas S."/>
            <person name="Lapidus A."/>
            <person name="Glavina del Rio T."/>
            <person name="Dalin E."/>
            <person name="Tice H."/>
            <person name="Bruce D."/>
            <person name="Goodwin L."/>
            <person name="Pitluck S."/>
            <person name="Chertkov O."/>
            <person name="Brettin T."/>
            <person name="Detter J.C."/>
            <person name="Han C."/>
            <person name="Kuske C.R."/>
            <person name="Schmutz J."/>
            <person name="Larimer F."/>
            <person name="Land M."/>
            <person name="Hauser L."/>
            <person name="Kyrpides N."/>
            <person name="Lykidis A."/>
            <person name="Mesbah N.M."/>
            <person name="Wiegel J."/>
        </authorList>
    </citation>
    <scope>NUCLEOTIDE SEQUENCE [LARGE SCALE GENOMIC DNA]</scope>
    <source>
        <strain evidence="6">ATCC BAA-1301 / DSM 18059 / JW/NM-WN-LF</strain>
    </source>
</reference>
<evidence type="ECO:0000256" key="3">
    <source>
        <dbReference type="SAM" id="Coils"/>
    </source>
</evidence>
<dbReference type="Gene3D" id="3.40.630.10">
    <property type="entry name" value="Zn peptidases"/>
    <property type="match status" value="1"/>
</dbReference>
<evidence type="ECO:0000313" key="5">
    <source>
        <dbReference type="EMBL" id="ACB85958.1"/>
    </source>
</evidence>
<dbReference type="Pfam" id="PF01546">
    <property type="entry name" value="Peptidase_M20"/>
    <property type="match status" value="1"/>
</dbReference>
<keyword evidence="2" id="KW-0378">Hydrolase</keyword>
<evidence type="ECO:0000256" key="2">
    <source>
        <dbReference type="ARBA" id="ARBA00022801"/>
    </source>
</evidence>
<keyword evidence="6" id="KW-1185">Reference proteome</keyword>
<dbReference type="HOGENOM" id="CLU_051308_0_0_9"/>
<dbReference type="eggNOG" id="COG0624">
    <property type="taxonomic scope" value="Bacteria"/>
</dbReference>
<dbReference type="SUPFAM" id="SSF55031">
    <property type="entry name" value="Bacterial exopeptidase dimerisation domain"/>
    <property type="match status" value="1"/>
</dbReference>
<feature type="domain" description="Peptidase M20 dimerisation" evidence="4">
    <location>
        <begin position="190"/>
        <end position="290"/>
    </location>
</feature>
<dbReference type="Gene3D" id="3.30.70.360">
    <property type="match status" value="1"/>
</dbReference>
<dbReference type="InterPro" id="IPR011650">
    <property type="entry name" value="Peptidase_M20_dimer"/>
</dbReference>
<dbReference type="SUPFAM" id="SSF53187">
    <property type="entry name" value="Zn-dependent exopeptidases"/>
    <property type="match status" value="1"/>
</dbReference>
<evidence type="ECO:0000256" key="1">
    <source>
        <dbReference type="ARBA" id="ARBA00022723"/>
    </source>
</evidence>
<keyword evidence="3" id="KW-0175">Coiled coil</keyword>
<dbReference type="PANTHER" id="PTHR43808">
    <property type="entry name" value="ACETYLORNITHINE DEACETYLASE"/>
    <property type="match status" value="1"/>
</dbReference>
<dbReference type="Proteomes" id="UP000001683">
    <property type="component" value="Chromosome"/>
</dbReference>
<dbReference type="GO" id="GO:0046872">
    <property type="term" value="F:metal ion binding"/>
    <property type="evidence" value="ECO:0007669"/>
    <property type="project" value="UniProtKB-KW"/>
</dbReference>
<dbReference type="InterPro" id="IPR050072">
    <property type="entry name" value="Peptidase_M20A"/>
</dbReference>
<feature type="coiled-coil region" evidence="3">
    <location>
        <begin position="259"/>
        <end position="303"/>
    </location>
</feature>
<dbReference type="GO" id="GO:0016787">
    <property type="term" value="F:hydrolase activity"/>
    <property type="evidence" value="ECO:0007669"/>
    <property type="project" value="UniProtKB-KW"/>
</dbReference>
<dbReference type="Pfam" id="PF07687">
    <property type="entry name" value="M20_dimer"/>
    <property type="match status" value="1"/>
</dbReference>
<dbReference type="PANTHER" id="PTHR43808:SF17">
    <property type="entry name" value="PEPTIDASE M20"/>
    <property type="match status" value="1"/>
</dbReference>
<dbReference type="OrthoDB" id="9783294at2"/>
<dbReference type="InParanoid" id="B2A0S8"/>
<dbReference type="EMBL" id="CP001034">
    <property type="protein sequence ID" value="ACB85958.1"/>
    <property type="molecule type" value="Genomic_DNA"/>
</dbReference>
<proteinExistence type="predicted"/>
<dbReference type="AlphaFoldDB" id="B2A0S8"/>
<evidence type="ECO:0000313" key="6">
    <source>
        <dbReference type="Proteomes" id="UP000001683"/>
    </source>
</evidence>
<keyword evidence="1" id="KW-0479">Metal-binding</keyword>
<dbReference type="RefSeq" id="WP_012448807.1">
    <property type="nucleotide sequence ID" value="NC_010718.1"/>
</dbReference>
<dbReference type="InterPro" id="IPR036264">
    <property type="entry name" value="Bact_exopeptidase_dim_dom"/>
</dbReference>
<accession>B2A0S8</accession>
<organism evidence="5 6">
    <name type="scientific">Natranaerobius thermophilus (strain ATCC BAA-1301 / DSM 18059 / JW/NM-WN-LF)</name>
    <dbReference type="NCBI Taxonomy" id="457570"/>
    <lineage>
        <taxon>Bacteria</taxon>
        <taxon>Bacillati</taxon>
        <taxon>Bacillota</taxon>
        <taxon>Clostridia</taxon>
        <taxon>Natranaerobiales</taxon>
        <taxon>Natranaerobiaceae</taxon>
        <taxon>Natranaerobius</taxon>
    </lineage>
</organism>
<name>B2A0S8_NATTJ</name>
<protein>
    <submittedName>
        <fullName evidence="5">Peptidase dimerisation domain protein</fullName>
    </submittedName>
</protein>
<reference evidence="5 6" key="2">
    <citation type="journal article" date="2011" name="J. Bacteriol.">
        <title>Complete genome sequence of the anaerobic, halophilic alkalithermophile Natranaerobius thermophilus JW/NM-WN-LF.</title>
        <authorList>
            <person name="Zhao B."/>
            <person name="Mesbah N.M."/>
            <person name="Dalin E."/>
            <person name="Goodwin L."/>
            <person name="Nolan M."/>
            <person name="Pitluck S."/>
            <person name="Chertkov O."/>
            <person name="Brettin T.S."/>
            <person name="Han J."/>
            <person name="Larimer F.W."/>
            <person name="Land M.L."/>
            <person name="Hauser L."/>
            <person name="Kyrpides N."/>
            <person name="Wiegel J."/>
        </authorList>
    </citation>
    <scope>NUCLEOTIDE SEQUENCE [LARGE SCALE GENOMIC DNA]</scope>
    <source>
        <strain evidence="6">ATCC BAA-1301 / DSM 18059 / JW/NM-WN-LF</strain>
    </source>
</reference>
<dbReference type="InterPro" id="IPR002933">
    <property type="entry name" value="Peptidase_M20"/>
</dbReference>
<evidence type="ECO:0000259" key="4">
    <source>
        <dbReference type="Pfam" id="PF07687"/>
    </source>
</evidence>
<sequence length="402" mass="43487">MIDFELYKILQNKNVARALKFIEKDAKRTLEEQTQLCEIPAPTFEEEKRGKYYYQLMSQLGLDEVKIDEYNNVIGILKGRQEQPGIITMAHLDTVFPQETDVSVKNIDGILYAPGISDNCRNLAAQLSIIRAFKEAGIRPETDIIFVGNVCEEGLGDLKGSKVIMESYPQVQGVVALDGTGMGTGSIVYGATGSKRYEVTFMGPGGHSFGAFGEPSAIHALGRAISKISSLEVPQEPKTTFNVGTISGGTSVNTIAAEASMLVDLRSNGEQELADLEREVLEIIQKSKEEENARIKKDDQENQLKVENKLVGDRPAGMQDPNILIVRAAVAATSALEIEPRLTGAGSTDANIPISMGIPAVCLSGGGQGGSAHTLEEWFDPTNAHIGVQRVFLLLVYLSNAT</sequence>
<dbReference type="STRING" id="457570.Nther_2393"/>
<dbReference type="KEGG" id="nth:Nther_2393"/>